<accession>A0A3B4WUU0</accession>
<organism evidence="3 4">
    <name type="scientific">Seriola lalandi dorsalis</name>
    <dbReference type="NCBI Taxonomy" id="1841481"/>
    <lineage>
        <taxon>Eukaryota</taxon>
        <taxon>Metazoa</taxon>
        <taxon>Chordata</taxon>
        <taxon>Craniata</taxon>
        <taxon>Vertebrata</taxon>
        <taxon>Euteleostomi</taxon>
        <taxon>Actinopterygii</taxon>
        <taxon>Neopterygii</taxon>
        <taxon>Teleostei</taxon>
        <taxon>Neoteleostei</taxon>
        <taxon>Acanthomorphata</taxon>
        <taxon>Carangaria</taxon>
        <taxon>Carangiformes</taxon>
        <taxon>Carangidae</taxon>
        <taxon>Seriola</taxon>
    </lineage>
</organism>
<reference evidence="3" key="1">
    <citation type="submission" date="2025-08" db="UniProtKB">
        <authorList>
            <consortium name="Ensembl"/>
        </authorList>
    </citation>
    <scope>IDENTIFICATION</scope>
</reference>
<dbReference type="GeneTree" id="ENSGT01030000235249"/>
<evidence type="ECO:0000256" key="2">
    <source>
        <dbReference type="ARBA" id="ARBA00022840"/>
    </source>
</evidence>
<dbReference type="InterPro" id="IPR027417">
    <property type="entry name" value="P-loop_NTPase"/>
</dbReference>
<dbReference type="Ensembl" id="ENSSLDT00000007949.1">
    <property type="protein sequence ID" value="ENSSLDP00000007700.1"/>
    <property type="gene ID" value="ENSSLDG00000006127.1"/>
</dbReference>
<evidence type="ECO:0000313" key="4">
    <source>
        <dbReference type="Proteomes" id="UP000261360"/>
    </source>
</evidence>
<protein>
    <recommendedName>
        <fullName evidence="5">Kinesin motor domain-containing protein</fullName>
    </recommendedName>
</protein>
<dbReference type="Gene3D" id="3.40.850.10">
    <property type="entry name" value="Kinesin motor domain"/>
    <property type="match status" value="1"/>
</dbReference>
<dbReference type="STRING" id="1841481.ENSSLDP00000007700"/>
<dbReference type="SUPFAM" id="SSF52540">
    <property type="entry name" value="P-loop containing nucleoside triphosphate hydrolases"/>
    <property type="match status" value="1"/>
</dbReference>
<dbReference type="PANTHER" id="PTHR47117">
    <property type="entry name" value="STAR-RELATED LIPID TRANSFER PROTEIN 9"/>
    <property type="match status" value="1"/>
</dbReference>
<dbReference type="GO" id="GO:0005524">
    <property type="term" value="F:ATP binding"/>
    <property type="evidence" value="ECO:0007669"/>
    <property type="project" value="UniProtKB-KW"/>
</dbReference>
<sequence length="70" mass="7704">MAGASVKVAVRVRPFNSRETGRNAKCVIQMQGNTTCKTQHTHTHVCLYILLCLKASSEPHTVSKQTHLKG</sequence>
<name>A0A3B4WUU0_SERLL</name>
<keyword evidence="4" id="KW-1185">Reference proteome</keyword>
<dbReference type="AlphaFoldDB" id="A0A3B4WUU0"/>
<dbReference type="Proteomes" id="UP000261360">
    <property type="component" value="Unplaced"/>
</dbReference>
<evidence type="ECO:0000313" key="3">
    <source>
        <dbReference type="Ensembl" id="ENSSLDP00000007700.1"/>
    </source>
</evidence>
<dbReference type="InterPro" id="IPR036961">
    <property type="entry name" value="Kinesin_motor_dom_sf"/>
</dbReference>
<reference evidence="3" key="2">
    <citation type="submission" date="2025-09" db="UniProtKB">
        <authorList>
            <consortium name="Ensembl"/>
        </authorList>
    </citation>
    <scope>IDENTIFICATION</scope>
</reference>
<dbReference type="PANTHER" id="PTHR47117:SF9">
    <property type="entry name" value="KINESIN-LIKE PROTEIN KIF1C ISOFORM X1"/>
    <property type="match status" value="1"/>
</dbReference>
<keyword evidence="2" id="KW-0067">ATP-binding</keyword>
<evidence type="ECO:0000256" key="1">
    <source>
        <dbReference type="ARBA" id="ARBA00022741"/>
    </source>
</evidence>
<keyword evidence="1" id="KW-0547">Nucleotide-binding</keyword>
<evidence type="ECO:0008006" key="5">
    <source>
        <dbReference type="Google" id="ProtNLM"/>
    </source>
</evidence>
<proteinExistence type="predicted"/>